<evidence type="ECO:0000313" key="1">
    <source>
        <dbReference type="EMBL" id="QPE04839.1"/>
    </source>
</evidence>
<protein>
    <submittedName>
        <fullName evidence="1">Uncharacterized protein</fullName>
    </submittedName>
</protein>
<dbReference type="Proteomes" id="UP000594480">
    <property type="component" value="Chromosome"/>
</dbReference>
<organism evidence="1 2">
    <name type="scientific">Microbacterium schleiferi</name>
    <dbReference type="NCBI Taxonomy" id="69362"/>
    <lineage>
        <taxon>Bacteria</taxon>
        <taxon>Bacillati</taxon>
        <taxon>Actinomycetota</taxon>
        <taxon>Actinomycetes</taxon>
        <taxon>Micrococcales</taxon>
        <taxon>Microbacteriaceae</taxon>
        <taxon>Microbacterium</taxon>
    </lineage>
</organism>
<dbReference type="RefSeq" id="WP_195692866.1">
    <property type="nucleotide sequence ID" value="NZ_CP064760.1"/>
</dbReference>
<reference evidence="1 2" key="1">
    <citation type="submission" date="2020-11" db="EMBL/GenBank/DDBJ databases">
        <title>Amino acid is mineralized and recycled by bacteria in oceanic microbiome.</title>
        <authorList>
            <person name="Zheng L.Y."/>
        </authorList>
    </citation>
    <scope>NUCLEOTIDE SEQUENCE [LARGE SCALE GENOMIC DNA]</scope>
    <source>
        <strain evidence="1 2">A32-1</strain>
    </source>
</reference>
<sequence>MTALVEDGDHVLVDVAGGFLRNETRGIERRVAPASPFLLRMLAAGGLIALTQSDPDWATTANR</sequence>
<proteinExistence type="predicted"/>
<gene>
    <name evidence="1" type="ORF">IT882_01450</name>
</gene>
<name>A0A7S8MX66_9MICO</name>
<dbReference type="KEGG" id="msf:IT882_01450"/>
<accession>A0A7S8MX66</accession>
<dbReference type="AlphaFoldDB" id="A0A7S8MX66"/>
<evidence type="ECO:0000313" key="2">
    <source>
        <dbReference type="Proteomes" id="UP000594480"/>
    </source>
</evidence>
<keyword evidence="2" id="KW-1185">Reference proteome</keyword>
<dbReference type="EMBL" id="CP064760">
    <property type="protein sequence ID" value="QPE04839.1"/>
    <property type="molecule type" value="Genomic_DNA"/>
</dbReference>